<accession>A0A8S9QIL1</accession>
<sequence length="65" mass="7109">MGTGFLYLSSDSLARFEGFGSFGEIFSPPAQLAALPSKSNITVWLLQPEQCWARDASPFFTFGSK</sequence>
<evidence type="ECO:0000313" key="2">
    <source>
        <dbReference type="Proteomes" id="UP000712600"/>
    </source>
</evidence>
<protein>
    <submittedName>
        <fullName evidence="1">Uncharacterized protein</fullName>
    </submittedName>
</protein>
<organism evidence="1 2">
    <name type="scientific">Brassica cretica</name>
    <name type="common">Mustard</name>
    <dbReference type="NCBI Taxonomy" id="69181"/>
    <lineage>
        <taxon>Eukaryota</taxon>
        <taxon>Viridiplantae</taxon>
        <taxon>Streptophyta</taxon>
        <taxon>Embryophyta</taxon>
        <taxon>Tracheophyta</taxon>
        <taxon>Spermatophyta</taxon>
        <taxon>Magnoliopsida</taxon>
        <taxon>eudicotyledons</taxon>
        <taxon>Gunneridae</taxon>
        <taxon>Pentapetalae</taxon>
        <taxon>rosids</taxon>
        <taxon>malvids</taxon>
        <taxon>Brassicales</taxon>
        <taxon>Brassicaceae</taxon>
        <taxon>Brassiceae</taxon>
        <taxon>Brassica</taxon>
    </lineage>
</organism>
<dbReference type="EMBL" id="QGKX02001290">
    <property type="protein sequence ID" value="KAF3540581.1"/>
    <property type="molecule type" value="Genomic_DNA"/>
</dbReference>
<evidence type="ECO:0000313" key="1">
    <source>
        <dbReference type="EMBL" id="KAF3540581.1"/>
    </source>
</evidence>
<name>A0A8S9QIL1_BRACR</name>
<dbReference type="AlphaFoldDB" id="A0A8S9QIL1"/>
<proteinExistence type="predicted"/>
<comment type="caution">
    <text evidence="1">The sequence shown here is derived from an EMBL/GenBank/DDBJ whole genome shotgun (WGS) entry which is preliminary data.</text>
</comment>
<reference evidence="1" key="1">
    <citation type="submission" date="2019-12" db="EMBL/GenBank/DDBJ databases">
        <title>Genome sequencing and annotation of Brassica cretica.</title>
        <authorList>
            <person name="Studholme D.J."/>
            <person name="Sarris P."/>
        </authorList>
    </citation>
    <scope>NUCLEOTIDE SEQUENCE</scope>
    <source>
        <strain evidence="1">PFS-109/04</strain>
        <tissue evidence="1">Leaf</tissue>
    </source>
</reference>
<dbReference type="Proteomes" id="UP000712600">
    <property type="component" value="Unassembled WGS sequence"/>
</dbReference>
<gene>
    <name evidence="1" type="ORF">F2Q69_00018417</name>
</gene>